<keyword evidence="5 6" id="KW-0408">Iron</keyword>
<evidence type="ECO:0000313" key="8">
    <source>
        <dbReference type="EMBL" id="ROT35380.1"/>
    </source>
</evidence>
<dbReference type="PRINTS" id="PR00463">
    <property type="entry name" value="EP450I"/>
</dbReference>
<dbReference type="GO" id="GO:0020037">
    <property type="term" value="F:heme binding"/>
    <property type="evidence" value="ECO:0007669"/>
    <property type="project" value="InterPro"/>
</dbReference>
<comment type="cofactor">
    <cofactor evidence="1 6">
        <name>heme</name>
        <dbReference type="ChEBI" id="CHEBI:30413"/>
    </cofactor>
</comment>
<dbReference type="CDD" id="cd11058">
    <property type="entry name" value="CYP60B-like"/>
    <property type="match status" value="1"/>
</dbReference>
<protein>
    <submittedName>
        <fullName evidence="8">Toxin biosynthesis cytochrome P450 monooxygenase</fullName>
    </submittedName>
</protein>
<dbReference type="EMBL" id="ML119061">
    <property type="protein sequence ID" value="ROT35380.1"/>
    <property type="molecule type" value="Genomic_DNA"/>
</dbReference>
<feature type="region of interest" description="Disordered" evidence="7">
    <location>
        <begin position="268"/>
        <end position="310"/>
    </location>
</feature>
<dbReference type="InterPro" id="IPR050121">
    <property type="entry name" value="Cytochrome_P450_monoxygenase"/>
</dbReference>
<evidence type="ECO:0000256" key="1">
    <source>
        <dbReference type="ARBA" id="ARBA00001971"/>
    </source>
</evidence>
<dbReference type="Gene3D" id="1.10.630.10">
    <property type="entry name" value="Cytochrome P450"/>
    <property type="match status" value="1"/>
</dbReference>
<dbReference type="InterPro" id="IPR002401">
    <property type="entry name" value="Cyt_P450_E_grp-I"/>
</dbReference>
<dbReference type="GeneID" id="39579239"/>
<dbReference type="InterPro" id="IPR036396">
    <property type="entry name" value="Cyt_P450_sf"/>
</dbReference>
<dbReference type="InterPro" id="IPR001128">
    <property type="entry name" value="Cyt_P450"/>
</dbReference>
<dbReference type="RefSeq" id="XP_028463186.1">
    <property type="nucleotide sequence ID" value="XM_028610761.1"/>
</dbReference>
<reference evidence="8 9" key="1">
    <citation type="journal article" date="2018" name="Mol. Ecol.">
        <title>The obligate alkalophilic soda-lake fungus Sodiomyces alkalinus has shifted to a protein diet.</title>
        <authorList>
            <person name="Grum-Grzhimaylo A.A."/>
            <person name="Falkoski D.L."/>
            <person name="van den Heuvel J."/>
            <person name="Valero-Jimenez C.A."/>
            <person name="Min B."/>
            <person name="Choi I.G."/>
            <person name="Lipzen A."/>
            <person name="Daum C.G."/>
            <person name="Aanen D.K."/>
            <person name="Tsang A."/>
            <person name="Henrissat B."/>
            <person name="Bilanenko E.N."/>
            <person name="de Vries R.P."/>
            <person name="van Kan J.A.L."/>
            <person name="Grigoriev I.V."/>
            <person name="Debets A.J.M."/>
        </authorList>
    </citation>
    <scope>NUCLEOTIDE SEQUENCE [LARGE SCALE GENOMIC DNA]</scope>
    <source>
        <strain evidence="8 9">F11</strain>
    </source>
</reference>
<sequence>MAIIAASSVLLIFGLLGLSSLAQVVYNLFFHPLRKYPGPLLWRASGLPKAIHLLMGTYPRKAVEFHERYPGTIRVSPNELSYMQATAWKDIFGRLLKNEFPKDTRFFGGDSLSNDSLSAAPPEAYARMRRLFNKAFTNTALQAQEPLFVRYADQMVRKMADLSVRDTRGGNGAINLVDLFNFCTFDIMADLTFGEPLRLLETGDYIPWVRLIFFGLKFIVWRAVLSDIPVLGPLLNALTAGPLQKKAREHMRFAADLVDRRVAAAQSEARWAGDDDNDDNDDKDHKDHKDEQGQGQGQQGQQQGHHADGKQKKKDIWSFVLRHAADEKGLSRPEMHANAAMLMIAGTETTATVASGVCYYLMRTPLVYQRLVAEIRAAFPRSEDITLSGLAGLEYLNAVLQEGLRLYVPGGSGMARIVPPGGAEICGDYVPGGTFVTLDYNVAYRHSANWSRPLEFIPERWLYPDAPEFAGDKKEVHEPFLYGPRNCVGKNLAWLELRLLLAKTLWHYDLEMCPESNDWIIQRNFLTWEKGPLMTRLIPVVRS</sequence>
<keyword evidence="3 6" id="KW-0349">Heme</keyword>
<name>A0A3N2PLU3_SODAK</name>
<keyword evidence="8" id="KW-0503">Monooxygenase</keyword>
<dbReference type="PANTHER" id="PTHR24305:SF210">
    <property type="entry name" value="CYTOCHROME P450 MONOOXYGENASE ASQL-RELATED"/>
    <property type="match status" value="1"/>
</dbReference>
<dbReference type="AlphaFoldDB" id="A0A3N2PLU3"/>
<dbReference type="PANTHER" id="PTHR24305">
    <property type="entry name" value="CYTOCHROME P450"/>
    <property type="match status" value="1"/>
</dbReference>
<dbReference type="STRING" id="1314773.A0A3N2PLU3"/>
<dbReference type="OrthoDB" id="1470350at2759"/>
<evidence type="ECO:0000256" key="3">
    <source>
        <dbReference type="ARBA" id="ARBA00022617"/>
    </source>
</evidence>
<keyword evidence="4 6" id="KW-0479">Metal-binding</keyword>
<dbReference type="GO" id="GO:0016705">
    <property type="term" value="F:oxidoreductase activity, acting on paired donors, with incorporation or reduction of molecular oxygen"/>
    <property type="evidence" value="ECO:0007669"/>
    <property type="project" value="InterPro"/>
</dbReference>
<evidence type="ECO:0000256" key="6">
    <source>
        <dbReference type="PIRSR" id="PIRSR602401-1"/>
    </source>
</evidence>
<keyword evidence="9" id="KW-1185">Reference proteome</keyword>
<evidence type="ECO:0000313" key="9">
    <source>
        <dbReference type="Proteomes" id="UP000272025"/>
    </source>
</evidence>
<accession>A0A3N2PLU3</accession>
<evidence type="ECO:0000256" key="5">
    <source>
        <dbReference type="ARBA" id="ARBA00023004"/>
    </source>
</evidence>
<dbReference type="SUPFAM" id="SSF48264">
    <property type="entry name" value="Cytochrome P450"/>
    <property type="match status" value="1"/>
</dbReference>
<comment type="similarity">
    <text evidence="2">Belongs to the cytochrome P450 family.</text>
</comment>
<feature type="binding site" description="axial binding residue" evidence="6">
    <location>
        <position position="487"/>
    </location>
    <ligand>
        <name>heme</name>
        <dbReference type="ChEBI" id="CHEBI:30413"/>
    </ligand>
    <ligandPart>
        <name>Fe</name>
        <dbReference type="ChEBI" id="CHEBI:18248"/>
    </ligandPart>
</feature>
<evidence type="ECO:0000256" key="7">
    <source>
        <dbReference type="SAM" id="MobiDB-lite"/>
    </source>
</evidence>
<dbReference type="Proteomes" id="UP000272025">
    <property type="component" value="Unassembled WGS sequence"/>
</dbReference>
<evidence type="ECO:0000256" key="2">
    <source>
        <dbReference type="ARBA" id="ARBA00010617"/>
    </source>
</evidence>
<evidence type="ECO:0000256" key="4">
    <source>
        <dbReference type="ARBA" id="ARBA00022723"/>
    </source>
</evidence>
<dbReference type="PRINTS" id="PR00385">
    <property type="entry name" value="P450"/>
</dbReference>
<dbReference type="GO" id="GO:0004497">
    <property type="term" value="F:monooxygenase activity"/>
    <property type="evidence" value="ECO:0007669"/>
    <property type="project" value="UniProtKB-KW"/>
</dbReference>
<gene>
    <name evidence="8" type="ORF">SODALDRAFT_328714</name>
</gene>
<proteinExistence type="inferred from homology"/>
<dbReference type="Pfam" id="PF00067">
    <property type="entry name" value="p450"/>
    <property type="match status" value="1"/>
</dbReference>
<dbReference type="GO" id="GO:0005506">
    <property type="term" value="F:iron ion binding"/>
    <property type="evidence" value="ECO:0007669"/>
    <property type="project" value="InterPro"/>
</dbReference>
<keyword evidence="8" id="KW-0560">Oxidoreductase</keyword>
<feature type="compositionally biased region" description="Basic and acidic residues" evidence="7">
    <location>
        <begin position="282"/>
        <end position="292"/>
    </location>
</feature>
<organism evidence="8 9">
    <name type="scientific">Sodiomyces alkalinus (strain CBS 110278 / VKM F-3762 / F11)</name>
    <name type="common">Alkaliphilic filamentous fungus</name>
    <dbReference type="NCBI Taxonomy" id="1314773"/>
    <lineage>
        <taxon>Eukaryota</taxon>
        <taxon>Fungi</taxon>
        <taxon>Dikarya</taxon>
        <taxon>Ascomycota</taxon>
        <taxon>Pezizomycotina</taxon>
        <taxon>Sordariomycetes</taxon>
        <taxon>Hypocreomycetidae</taxon>
        <taxon>Glomerellales</taxon>
        <taxon>Plectosphaerellaceae</taxon>
        <taxon>Sodiomyces</taxon>
    </lineage>
</organism>